<reference evidence="2" key="1">
    <citation type="submission" date="2021-03" db="EMBL/GenBank/DDBJ databases">
        <title>Genome sequencing and assembly of Tianweitania sediminis.</title>
        <authorList>
            <person name="Chhetri G."/>
        </authorList>
    </citation>
    <scope>NUCLEOTIDE SEQUENCE</scope>
    <source>
        <strain evidence="2">Z8</strain>
    </source>
</reference>
<dbReference type="InterPro" id="IPR008620">
    <property type="entry name" value="FixH"/>
</dbReference>
<organism evidence="2 3">
    <name type="scientific">Tianweitania sediminis</name>
    <dbReference type="NCBI Taxonomy" id="1502156"/>
    <lineage>
        <taxon>Bacteria</taxon>
        <taxon>Pseudomonadati</taxon>
        <taxon>Pseudomonadota</taxon>
        <taxon>Alphaproteobacteria</taxon>
        <taxon>Hyphomicrobiales</taxon>
        <taxon>Phyllobacteriaceae</taxon>
        <taxon>Tianweitania</taxon>
    </lineage>
</organism>
<dbReference type="InterPro" id="IPR018037">
    <property type="entry name" value="FixH_proteobacterial"/>
</dbReference>
<dbReference type="EMBL" id="JAGIYY010000001">
    <property type="protein sequence ID" value="MBP0437170.1"/>
    <property type="molecule type" value="Genomic_DNA"/>
</dbReference>
<gene>
    <name evidence="2" type="ORF">J5Y06_00710</name>
</gene>
<sequence>MTIIPREGHPFTGWHMMGVVFLFFGTIIAVNITMAYWAVSTFPGLNAHNSYVASQNYNVLLKDAAFQEERGWKGVLTLEDGRPILALRDRNGAPIHGLEVTLLAGRPASASTDSEVVLHPVPGGGYRSDDMLARGRWLVEIEARDRGELMWRETSSVVVD</sequence>
<comment type="caution">
    <text evidence="2">The sequence shown here is derived from an EMBL/GenBank/DDBJ whole genome shotgun (WGS) entry which is preliminary data.</text>
</comment>
<dbReference type="Pfam" id="PF05751">
    <property type="entry name" value="FixH"/>
    <property type="match status" value="1"/>
</dbReference>
<keyword evidence="1" id="KW-0812">Transmembrane</keyword>
<protein>
    <submittedName>
        <fullName evidence="2">FixH family protein</fullName>
    </submittedName>
</protein>
<accession>A0A8J7QZ71</accession>
<evidence type="ECO:0000313" key="2">
    <source>
        <dbReference type="EMBL" id="MBP0437170.1"/>
    </source>
</evidence>
<keyword evidence="1" id="KW-1133">Transmembrane helix</keyword>
<evidence type="ECO:0000313" key="3">
    <source>
        <dbReference type="Proteomes" id="UP000666240"/>
    </source>
</evidence>
<dbReference type="PIRSF" id="PIRSF011386">
    <property type="entry name" value="FixH"/>
    <property type="match status" value="1"/>
</dbReference>
<keyword evidence="1" id="KW-0472">Membrane</keyword>
<keyword evidence="3" id="KW-1185">Reference proteome</keyword>
<dbReference type="AlphaFoldDB" id="A0A8J7QZ71"/>
<proteinExistence type="predicted"/>
<name>A0A8J7QZ71_9HYPH</name>
<feature type="transmembrane region" description="Helical" evidence="1">
    <location>
        <begin position="14"/>
        <end position="39"/>
    </location>
</feature>
<evidence type="ECO:0000256" key="1">
    <source>
        <dbReference type="SAM" id="Phobius"/>
    </source>
</evidence>
<dbReference type="Proteomes" id="UP000666240">
    <property type="component" value="Unassembled WGS sequence"/>
</dbReference>